<organism evidence="2 3">
    <name type="scientific">Multifurca ochricompacta</name>
    <dbReference type="NCBI Taxonomy" id="376703"/>
    <lineage>
        <taxon>Eukaryota</taxon>
        <taxon>Fungi</taxon>
        <taxon>Dikarya</taxon>
        <taxon>Basidiomycota</taxon>
        <taxon>Agaricomycotina</taxon>
        <taxon>Agaricomycetes</taxon>
        <taxon>Russulales</taxon>
        <taxon>Russulaceae</taxon>
        <taxon>Multifurca</taxon>
    </lineage>
</organism>
<dbReference type="AlphaFoldDB" id="A0AAD4QQ34"/>
<keyword evidence="3" id="KW-1185">Reference proteome</keyword>
<proteinExistence type="predicted"/>
<sequence length="172" mass="19762">MFSCRFRLISRLFLPSPSPSSSLLSHVIITQRFSSRTTTPSQLCLAVPVSPHPSSSSQTHLYVRDLSPTNNKFQKPGEPHPGGLPEIQKGSAFPFQARKMRRQRLIRAIQLPCPHYMHISTHRSSRSSLPNSLLSRSAVSRYARERQDNRWYWIISQETFWIHENLGVPSLR</sequence>
<reference evidence="2" key="1">
    <citation type="journal article" date="2022" name="New Phytol.">
        <title>Evolutionary transition to the ectomycorrhizal habit in the genomes of a hyperdiverse lineage of mushroom-forming fungi.</title>
        <authorList>
            <person name="Looney B."/>
            <person name="Miyauchi S."/>
            <person name="Morin E."/>
            <person name="Drula E."/>
            <person name="Courty P.E."/>
            <person name="Kohler A."/>
            <person name="Kuo A."/>
            <person name="LaButti K."/>
            <person name="Pangilinan J."/>
            <person name="Lipzen A."/>
            <person name="Riley R."/>
            <person name="Andreopoulos W."/>
            <person name="He G."/>
            <person name="Johnson J."/>
            <person name="Nolan M."/>
            <person name="Tritt A."/>
            <person name="Barry K.W."/>
            <person name="Grigoriev I.V."/>
            <person name="Nagy L.G."/>
            <person name="Hibbett D."/>
            <person name="Henrissat B."/>
            <person name="Matheny P.B."/>
            <person name="Labbe J."/>
            <person name="Martin F.M."/>
        </authorList>
    </citation>
    <scope>NUCLEOTIDE SEQUENCE</scope>
    <source>
        <strain evidence="2">BPL690</strain>
    </source>
</reference>
<evidence type="ECO:0000313" key="3">
    <source>
        <dbReference type="Proteomes" id="UP001203297"/>
    </source>
</evidence>
<evidence type="ECO:0000313" key="2">
    <source>
        <dbReference type="EMBL" id="KAI0304387.1"/>
    </source>
</evidence>
<accession>A0AAD4QQ34</accession>
<feature type="region of interest" description="Disordered" evidence="1">
    <location>
        <begin position="70"/>
        <end position="89"/>
    </location>
</feature>
<protein>
    <submittedName>
        <fullName evidence="2">Uncharacterized protein</fullName>
    </submittedName>
</protein>
<dbReference type="Proteomes" id="UP001203297">
    <property type="component" value="Unassembled WGS sequence"/>
</dbReference>
<name>A0AAD4QQ34_9AGAM</name>
<gene>
    <name evidence="2" type="ORF">B0F90DRAFT_1246959</name>
</gene>
<dbReference type="EMBL" id="WTXG01000007">
    <property type="protein sequence ID" value="KAI0304387.1"/>
    <property type="molecule type" value="Genomic_DNA"/>
</dbReference>
<evidence type="ECO:0000256" key="1">
    <source>
        <dbReference type="SAM" id="MobiDB-lite"/>
    </source>
</evidence>
<comment type="caution">
    <text evidence="2">The sequence shown here is derived from an EMBL/GenBank/DDBJ whole genome shotgun (WGS) entry which is preliminary data.</text>
</comment>